<gene>
    <name evidence="3" type="ORF">CWN49_30825</name>
</gene>
<feature type="transmembrane region" description="Helical" evidence="2">
    <location>
        <begin position="96"/>
        <end position="118"/>
    </location>
</feature>
<evidence type="ECO:0000256" key="2">
    <source>
        <dbReference type="SAM" id="Phobius"/>
    </source>
</evidence>
<evidence type="ECO:0000256" key="1">
    <source>
        <dbReference type="SAM" id="MobiDB-lite"/>
    </source>
</evidence>
<proteinExistence type="predicted"/>
<protein>
    <submittedName>
        <fullName evidence="3">Uncharacterized protein</fullName>
    </submittedName>
</protein>
<dbReference type="EMBL" id="PIDR01001502">
    <property type="protein sequence ID" value="PLO62348.1"/>
    <property type="molecule type" value="Genomic_DNA"/>
</dbReference>
<comment type="caution">
    <text evidence="3">The sequence shown here is derived from an EMBL/GenBank/DDBJ whole genome shotgun (WGS) entry which is preliminary data.</text>
</comment>
<organism evidence="3 4">
    <name type="scientific">Klebsiella michiganensis</name>
    <dbReference type="NCBI Taxonomy" id="1134687"/>
    <lineage>
        <taxon>Bacteria</taxon>
        <taxon>Pseudomonadati</taxon>
        <taxon>Pseudomonadota</taxon>
        <taxon>Gammaproteobacteria</taxon>
        <taxon>Enterobacterales</taxon>
        <taxon>Enterobacteriaceae</taxon>
        <taxon>Klebsiella/Raoultella group</taxon>
        <taxon>Klebsiella</taxon>
    </lineage>
</organism>
<keyword evidence="2" id="KW-0472">Membrane</keyword>
<name>A0A2J5P8I0_9ENTR</name>
<keyword evidence="2" id="KW-1133">Transmembrane helix</keyword>
<keyword evidence="2" id="KW-0812">Transmembrane</keyword>
<dbReference type="AlphaFoldDB" id="A0A2J5P8I0"/>
<reference evidence="3 4" key="1">
    <citation type="submission" date="2017-11" db="EMBL/GenBank/DDBJ databases">
        <authorList>
            <person name="Han C.G."/>
        </authorList>
    </citation>
    <scope>NUCLEOTIDE SEQUENCE [LARGE SCALE GENOMIC DNA]</scope>
    <source>
        <strain evidence="3 4">A10</strain>
    </source>
</reference>
<accession>A0A2J5P8I0</accession>
<feature type="transmembrane region" description="Helical" evidence="2">
    <location>
        <begin position="69"/>
        <end position="90"/>
    </location>
</feature>
<evidence type="ECO:0000313" key="3">
    <source>
        <dbReference type="EMBL" id="PLO62348.1"/>
    </source>
</evidence>
<evidence type="ECO:0000313" key="4">
    <source>
        <dbReference type="Proteomes" id="UP000234667"/>
    </source>
</evidence>
<feature type="region of interest" description="Disordered" evidence="1">
    <location>
        <begin position="1"/>
        <end position="46"/>
    </location>
</feature>
<dbReference type="Proteomes" id="UP000234667">
    <property type="component" value="Unassembled WGS sequence"/>
</dbReference>
<sequence length="128" mass="13943">MSEFERISIPSGTSLGAAPISSSEDEPPSSEKATRGDNVTPQSVEDAKSYRKLREIFAEKAYKVAKKSLYGWAILLFAQGWFSLIGLQIFSDKVLIAITTAVTLNVFAAFLGVIRGLFPSGKLPKDQE</sequence>
<reference evidence="3 4" key="2">
    <citation type="submission" date="2018-01" db="EMBL/GenBank/DDBJ databases">
        <title>Genomic study of Klebsiella pneumoniae.</title>
        <authorList>
            <person name="Yang Y."/>
            <person name="Bicalho R."/>
        </authorList>
    </citation>
    <scope>NUCLEOTIDE SEQUENCE [LARGE SCALE GENOMIC DNA]</scope>
    <source>
        <strain evidence="3 4">A10</strain>
    </source>
</reference>